<name>A0A017TIF5_9BACT</name>
<evidence type="ECO:0000313" key="3">
    <source>
        <dbReference type="Proteomes" id="UP000019678"/>
    </source>
</evidence>
<comment type="caution">
    <text evidence="2">The sequence shown here is derived from an EMBL/GenBank/DDBJ whole genome shotgun (WGS) entry which is preliminary data.</text>
</comment>
<feature type="transmembrane region" description="Helical" evidence="1">
    <location>
        <begin position="16"/>
        <end position="38"/>
    </location>
</feature>
<reference evidence="2 3" key="1">
    <citation type="submission" date="2013-05" db="EMBL/GenBank/DDBJ databases">
        <title>Genome assembly of Chondromyces apiculatus DSM 436.</title>
        <authorList>
            <person name="Sharma G."/>
            <person name="Khatri I."/>
            <person name="Kaur C."/>
            <person name="Mayilraj S."/>
            <person name="Subramanian S."/>
        </authorList>
    </citation>
    <scope>NUCLEOTIDE SEQUENCE [LARGE SCALE GENOMIC DNA]</scope>
    <source>
        <strain evidence="2 3">DSM 436</strain>
    </source>
</reference>
<accession>A0A017TIF5</accession>
<dbReference type="OrthoDB" id="5497054at2"/>
<evidence type="ECO:0000313" key="2">
    <source>
        <dbReference type="EMBL" id="EYF08620.1"/>
    </source>
</evidence>
<organism evidence="2 3">
    <name type="scientific">Chondromyces apiculatus DSM 436</name>
    <dbReference type="NCBI Taxonomy" id="1192034"/>
    <lineage>
        <taxon>Bacteria</taxon>
        <taxon>Pseudomonadati</taxon>
        <taxon>Myxococcota</taxon>
        <taxon>Polyangia</taxon>
        <taxon>Polyangiales</taxon>
        <taxon>Polyangiaceae</taxon>
        <taxon>Chondromyces</taxon>
    </lineage>
</organism>
<sequence>MTWTRAEGGPSSRGEAALGFLTSAFVVSPVLFCLGFALPELLGAALSPGGTAAWIAVFALATLGYPLFRWTTRQLAGIWGTRWMYMARDGSRWGTIHTLFGWYTAGEGVCLTGFEVTAAGRTPLSSVDALGADVSAVASALADLQSGREPRALGAFDALMLATLAGLTARGTATISRARELRWHKEWLRKPRRDAPQRTFTIERSHNQDDGGDVERCILSALQAAEERLIPEDDEEQPQSYRNPARATRHVVRLRLDGELLAPAFATASDAMTIPANGGAPIAVAVAINDFGQRDPERMAYLCGLLATHQPQ</sequence>
<keyword evidence="1" id="KW-0812">Transmembrane</keyword>
<evidence type="ECO:0000256" key="1">
    <source>
        <dbReference type="SAM" id="Phobius"/>
    </source>
</evidence>
<dbReference type="AlphaFoldDB" id="A0A017TIF5"/>
<keyword evidence="1" id="KW-0472">Membrane</keyword>
<dbReference type="EMBL" id="ASRX01000003">
    <property type="protein sequence ID" value="EYF08620.1"/>
    <property type="molecule type" value="Genomic_DNA"/>
</dbReference>
<dbReference type="RefSeq" id="WP_052374006.1">
    <property type="nucleotide sequence ID" value="NZ_ASRX01000003.1"/>
</dbReference>
<keyword evidence="1" id="KW-1133">Transmembrane helix</keyword>
<proteinExistence type="predicted"/>
<gene>
    <name evidence="2" type="ORF">CAP_4150</name>
</gene>
<protein>
    <submittedName>
        <fullName evidence="2">Uncharacterized protein</fullName>
    </submittedName>
</protein>
<feature type="transmembrane region" description="Helical" evidence="1">
    <location>
        <begin position="50"/>
        <end position="68"/>
    </location>
</feature>
<dbReference type="Proteomes" id="UP000019678">
    <property type="component" value="Unassembled WGS sequence"/>
</dbReference>
<keyword evidence="3" id="KW-1185">Reference proteome</keyword>